<dbReference type="PANTHER" id="PTHR23112:SF0">
    <property type="entry name" value="TRANSMEMBRANE PROTEIN 116"/>
    <property type="match status" value="1"/>
</dbReference>
<accession>A0A8S3TL08</accession>
<proteinExistence type="predicted"/>
<organism evidence="6 7">
    <name type="scientific">Mytilus edulis</name>
    <name type="common">Blue mussel</name>
    <dbReference type="NCBI Taxonomy" id="6550"/>
    <lineage>
        <taxon>Eukaryota</taxon>
        <taxon>Metazoa</taxon>
        <taxon>Spiralia</taxon>
        <taxon>Lophotrochozoa</taxon>
        <taxon>Mollusca</taxon>
        <taxon>Bivalvia</taxon>
        <taxon>Autobranchia</taxon>
        <taxon>Pteriomorphia</taxon>
        <taxon>Mytilida</taxon>
        <taxon>Mytiloidea</taxon>
        <taxon>Mytilidae</taxon>
        <taxon>Mytilinae</taxon>
        <taxon>Mytilus</taxon>
    </lineage>
</organism>
<comment type="caution">
    <text evidence="6">The sequence shown here is derived from an EMBL/GenBank/DDBJ whole genome shotgun (WGS) entry which is preliminary data.</text>
</comment>
<name>A0A8S3TL08_MYTED</name>
<feature type="transmembrane region" description="Helical" evidence="5">
    <location>
        <begin position="185"/>
        <end position="212"/>
    </location>
</feature>
<gene>
    <name evidence="6" type="ORF">MEDL_45103</name>
</gene>
<dbReference type="SUPFAM" id="SSF81321">
    <property type="entry name" value="Family A G protein-coupled receptor-like"/>
    <property type="match status" value="1"/>
</dbReference>
<dbReference type="GO" id="GO:0007189">
    <property type="term" value="P:adenylate cyclase-activating G protein-coupled receptor signaling pathway"/>
    <property type="evidence" value="ECO:0007669"/>
    <property type="project" value="TreeGrafter"/>
</dbReference>
<evidence type="ECO:0000313" key="6">
    <source>
        <dbReference type="EMBL" id="CAG2232372.1"/>
    </source>
</evidence>
<protein>
    <recommendedName>
        <fullName evidence="8">G-protein coupled receptors family 1 profile domain-containing protein</fullName>
    </recommendedName>
</protein>
<keyword evidence="2 5" id="KW-0812">Transmembrane</keyword>
<dbReference type="Gene3D" id="1.20.1070.10">
    <property type="entry name" value="Rhodopsin 7-helix transmembrane proteins"/>
    <property type="match status" value="1"/>
</dbReference>
<feature type="transmembrane region" description="Helical" evidence="5">
    <location>
        <begin position="144"/>
        <end position="165"/>
    </location>
</feature>
<dbReference type="Proteomes" id="UP000683360">
    <property type="component" value="Unassembled WGS sequence"/>
</dbReference>
<feature type="transmembrane region" description="Helical" evidence="5">
    <location>
        <begin position="72"/>
        <end position="92"/>
    </location>
</feature>
<feature type="transmembrane region" description="Helical" evidence="5">
    <location>
        <begin position="28"/>
        <end position="51"/>
    </location>
</feature>
<dbReference type="GO" id="GO:0005886">
    <property type="term" value="C:plasma membrane"/>
    <property type="evidence" value="ECO:0007669"/>
    <property type="project" value="TreeGrafter"/>
</dbReference>
<comment type="subcellular location">
    <subcellularLocation>
        <location evidence="1">Membrane</location>
        <topology evidence="1">Multi-pass membrane protein</topology>
    </subcellularLocation>
</comment>
<evidence type="ECO:0000256" key="5">
    <source>
        <dbReference type="SAM" id="Phobius"/>
    </source>
</evidence>
<evidence type="ECO:0000256" key="2">
    <source>
        <dbReference type="ARBA" id="ARBA00022692"/>
    </source>
</evidence>
<dbReference type="GO" id="GO:0004930">
    <property type="term" value="F:G protein-coupled receptor activity"/>
    <property type="evidence" value="ECO:0007669"/>
    <property type="project" value="TreeGrafter"/>
</dbReference>
<keyword evidence="4 5" id="KW-0472">Membrane</keyword>
<feature type="transmembrane region" description="Helical" evidence="5">
    <location>
        <begin position="271"/>
        <end position="290"/>
    </location>
</feature>
<evidence type="ECO:0000256" key="4">
    <source>
        <dbReference type="ARBA" id="ARBA00023136"/>
    </source>
</evidence>
<reference evidence="6" key="1">
    <citation type="submission" date="2021-03" db="EMBL/GenBank/DDBJ databases">
        <authorList>
            <person name="Bekaert M."/>
        </authorList>
    </citation>
    <scope>NUCLEOTIDE SEQUENCE</scope>
</reference>
<evidence type="ECO:0000256" key="1">
    <source>
        <dbReference type="ARBA" id="ARBA00004141"/>
    </source>
</evidence>
<sequence>MMGQHNNDTFQINTTLSPYDFKEIPLEVGLPIMFITFCSIIISSIVLIYLIRSSKGNFFKWKVIERFNLYTVVCDLLFYAAQTAFGIHQGIAKYARITNLACSIYGILILEFAISQIFLSTVIAINAFNLVIRSRNLPLGKWDVFLLCPTIGIPLVELTTAAFFGKFSPNPAYCSIKEERGFTTFHFLQVCLVAFLSFAIIIALYLIIWCYIKRQTRVMNESFGQQSAINSRRLAFKLSLFVLVHVIQFGVNAIEGLWISVDEPPMGLRYASIFVGATGGIMNGVVFLTVNK</sequence>
<dbReference type="AlphaFoldDB" id="A0A8S3TL08"/>
<feature type="transmembrane region" description="Helical" evidence="5">
    <location>
        <begin position="233"/>
        <end position="251"/>
    </location>
</feature>
<evidence type="ECO:0008006" key="8">
    <source>
        <dbReference type="Google" id="ProtNLM"/>
    </source>
</evidence>
<dbReference type="PANTHER" id="PTHR23112">
    <property type="entry name" value="G PROTEIN-COUPLED RECEPTOR 157-RELATED"/>
    <property type="match status" value="1"/>
</dbReference>
<dbReference type="EMBL" id="CAJPWZ010002182">
    <property type="protein sequence ID" value="CAG2232372.1"/>
    <property type="molecule type" value="Genomic_DNA"/>
</dbReference>
<keyword evidence="3 5" id="KW-1133">Transmembrane helix</keyword>
<evidence type="ECO:0000313" key="7">
    <source>
        <dbReference type="Proteomes" id="UP000683360"/>
    </source>
</evidence>
<keyword evidence="7" id="KW-1185">Reference proteome</keyword>
<feature type="transmembrane region" description="Helical" evidence="5">
    <location>
        <begin position="104"/>
        <end position="132"/>
    </location>
</feature>
<dbReference type="OrthoDB" id="5591953at2759"/>
<evidence type="ECO:0000256" key="3">
    <source>
        <dbReference type="ARBA" id="ARBA00022989"/>
    </source>
</evidence>